<dbReference type="Pfam" id="PF13279">
    <property type="entry name" value="4HBT_2"/>
    <property type="match status" value="1"/>
</dbReference>
<dbReference type="STRING" id="400772.RR49_00257"/>
<organism evidence="1 2">
    <name type="scientific">Microbacterium ginsengisoli</name>
    <dbReference type="NCBI Taxonomy" id="400772"/>
    <lineage>
        <taxon>Bacteria</taxon>
        <taxon>Bacillati</taxon>
        <taxon>Actinomycetota</taxon>
        <taxon>Actinomycetes</taxon>
        <taxon>Micrococcales</taxon>
        <taxon>Microbacteriaceae</taxon>
        <taxon>Microbacterium</taxon>
    </lineage>
</organism>
<dbReference type="InterPro" id="IPR051490">
    <property type="entry name" value="THEM6_lcsJ_thioesterase"/>
</dbReference>
<dbReference type="Proteomes" id="UP000033451">
    <property type="component" value="Unassembled WGS sequence"/>
</dbReference>
<dbReference type="SUPFAM" id="SSF54637">
    <property type="entry name" value="Thioesterase/thiol ester dehydrase-isomerase"/>
    <property type="match status" value="1"/>
</dbReference>
<accession>A0A0F0LXM1</accession>
<dbReference type="Gene3D" id="3.10.129.10">
    <property type="entry name" value="Hotdog Thioesterase"/>
    <property type="match status" value="1"/>
</dbReference>
<keyword evidence="2" id="KW-1185">Reference proteome</keyword>
<dbReference type="PANTHER" id="PTHR12475:SF4">
    <property type="entry name" value="PROTEIN THEM6"/>
    <property type="match status" value="1"/>
</dbReference>
<gene>
    <name evidence="1" type="ORF">RR49_00257</name>
</gene>
<dbReference type="RefSeq" id="WP_045246038.1">
    <property type="nucleotide sequence ID" value="NZ_DAIQHQ010000009.1"/>
</dbReference>
<protein>
    <submittedName>
        <fullName evidence="1">Thioesterase superfamily protein</fullName>
    </submittedName>
</protein>
<comment type="caution">
    <text evidence="1">The sequence shown here is derived from an EMBL/GenBank/DDBJ whole genome shotgun (WGS) entry which is preliminary data.</text>
</comment>
<evidence type="ECO:0000313" key="2">
    <source>
        <dbReference type="Proteomes" id="UP000033451"/>
    </source>
</evidence>
<dbReference type="OrthoDB" id="3727779at2"/>
<dbReference type="PANTHER" id="PTHR12475">
    <property type="match status" value="1"/>
</dbReference>
<dbReference type="EMBL" id="JYIY01000046">
    <property type="protein sequence ID" value="KJL42762.1"/>
    <property type="molecule type" value="Genomic_DNA"/>
</dbReference>
<reference evidence="1 2" key="1">
    <citation type="submission" date="2015-02" db="EMBL/GenBank/DDBJ databases">
        <title>Draft genome sequences of ten Microbacterium spp. with emphasis on heavy metal contaminated environments.</title>
        <authorList>
            <person name="Corretto E."/>
        </authorList>
    </citation>
    <scope>NUCLEOTIDE SEQUENCE [LARGE SCALE GENOMIC DNA]</scope>
    <source>
        <strain evidence="1 2">DSM 18659</strain>
    </source>
</reference>
<dbReference type="InterPro" id="IPR029069">
    <property type="entry name" value="HotDog_dom_sf"/>
</dbReference>
<dbReference type="AlphaFoldDB" id="A0A0F0LXM1"/>
<evidence type="ECO:0000313" key="1">
    <source>
        <dbReference type="EMBL" id="KJL42762.1"/>
    </source>
</evidence>
<proteinExistence type="predicted"/>
<name>A0A0F0LXM1_9MICO</name>
<dbReference type="CDD" id="cd00586">
    <property type="entry name" value="4HBT"/>
    <property type="match status" value="1"/>
</dbReference>
<dbReference type="PATRIC" id="fig|400772.4.peg.284"/>
<sequence length="188" mass="21342">MNVIWRTLLVLFVARRRLRRDGVIADASFVGRVRLTTLPTDLDLVGHMNNGRYLSLFDLGRFDLIMRSGLWDLMRARGWYPVVASSTITHRKSLHLWQRFDIESKVISADDKAIYLEHRAVVRGEIYARLFVRSRFVRRAGGVLPTSEVFEAMGIDPATVPAPEAWLSEWALDVALPPTKAPAPSVWG</sequence>